<dbReference type="Pfam" id="PF12855">
    <property type="entry name" value="Ecl1"/>
    <property type="match status" value="1"/>
</dbReference>
<dbReference type="InterPro" id="IPR024368">
    <property type="entry name" value="Ecl1/2/3"/>
</dbReference>
<accession>A0A4P6XRD2</accession>
<evidence type="ECO:0000313" key="1">
    <source>
        <dbReference type="EMBL" id="QBM88451.1"/>
    </source>
</evidence>
<sequence>MMDSDAFNSYCITCDQLCSDNSVYCSHECREKDEQQSNSLLQSFNADMALPLLTPSLYQQPQSMPLAETIGLPLLLPRSFHSEANLADFSLNYSLSQPILQGKAIASTSQNYRLWLSGM</sequence>
<protein>
    <submittedName>
        <fullName evidence="1">Life-span regulatory factor</fullName>
    </submittedName>
</protein>
<gene>
    <name evidence="1" type="primary">MPUL0C04190</name>
    <name evidence="1" type="ORF">METSCH_C04190</name>
</gene>
<dbReference type="EMBL" id="CP034458">
    <property type="protein sequence ID" value="QBM88451.1"/>
    <property type="molecule type" value="Genomic_DNA"/>
</dbReference>
<keyword evidence="2" id="KW-1185">Reference proteome</keyword>
<proteinExistence type="predicted"/>
<name>A0A4P6XRD2_9ASCO</name>
<dbReference type="Proteomes" id="UP000292447">
    <property type="component" value="Chromosome III"/>
</dbReference>
<organism evidence="1 2">
    <name type="scientific">Metschnikowia aff. pulcherrima</name>
    <dbReference type="NCBI Taxonomy" id="2163413"/>
    <lineage>
        <taxon>Eukaryota</taxon>
        <taxon>Fungi</taxon>
        <taxon>Dikarya</taxon>
        <taxon>Ascomycota</taxon>
        <taxon>Saccharomycotina</taxon>
        <taxon>Pichiomycetes</taxon>
        <taxon>Metschnikowiaceae</taxon>
        <taxon>Metschnikowia</taxon>
    </lineage>
</organism>
<evidence type="ECO:0000313" key="2">
    <source>
        <dbReference type="Proteomes" id="UP000292447"/>
    </source>
</evidence>
<dbReference type="AlphaFoldDB" id="A0A4P6XRD2"/>
<reference evidence="2" key="1">
    <citation type="submission" date="2019-03" db="EMBL/GenBank/DDBJ databases">
        <title>Snf2 controls pulcherriminic acid biosynthesis and connects pigmentation and antifungal activity of the yeast Metschnikowia pulcherrima.</title>
        <authorList>
            <person name="Gore-Lloyd D."/>
            <person name="Sumann I."/>
            <person name="Brachmann A.O."/>
            <person name="Schneeberger K."/>
            <person name="Ortiz-Merino R.A."/>
            <person name="Moreno-Beltran M."/>
            <person name="Schlaefli M."/>
            <person name="Kirner P."/>
            <person name="Santos Kron A."/>
            <person name="Wolfe K.H."/>
            <person name="Piel J."/>
            <person name="Ahrens C.H."/>
            <person name="Henk D."/>
            <person name="Freimoser F.M."/>
        </authorList>
    </citation>
    <scope>NUCLEOTIDE SEQUENCE [LARGE SCALE GENOMIC DNA]</scope>
    <source>
        <strain evidence="2">APC 1.2</strain>
    </source>
</reference>